<dbReference type="InParanoid" id="A0A2J7QUT6"/>
<dbReference type="Proteomes" id="UP000235965">
    <property type="component" value="Unassembled WGS sequence"/>
</dbReference>
<sequence>MECTGQMKWCEGHQVNGKTEYIGHGLSNVIEQCRMSQGILAIILFPMGN</sequence>
<protein>
    <submittedName>
        <fullName evidence="1">Uncharacterized protein</fullName>
    </submittedName>
</protein>
<gene>
    <name evidence="1" type="ORF">B7P43_G11516</name>
</gene>
<evidence type="ECO:0000313" key="1">
    <source>
        <dbReference type="EMBL" id="PNF32346.1"/>
    </source>
</evidence>
<name>A0A2J7QUT6_9NEOP</name>
<keyword evidence="2" id="KW-1185">Reference proteome</keyword>
<dbReference type="EMBL" id="NEVH01010483">
    <property type="protein sequence ID" value="PNF32346.1"/>
    <property type="molecule type" value="Genomic_DNA"/>
</dbReference>
<comment type="caution">
    <text evidence="1">The sequence shown here is derived from an EMBL/GenBank/DDBJ whole genome shotgun (WGS) entry which is preliminary data.</text>
</comment>
<organism evidence="1 2">
    <name type="scientific">Cryptotermes secundus</name>
    <dbReference type="NCBI Taxonomy" id="105785"/>
    <lineage>
        <taxon>Eukaryota</taxon>
        <taxon>Metazoa</taxon>
        <taxon>Ecdysozoa</taxon>
        <taxon>Arthropoda</taxon>
        <taxon>Hexapoda</taxon>
        <taxon>Insecta</taxon>
        <taxon>Pterygota</taxon>
        <taxon>Neoptera</taxon>
        <taxon>Polyneoptera</taxon>
        <taxon>Dictyoptera</taxon>
        <taxon>Blattodea</taxon>
        <taxon>Blattoidea</taxon>
        <taxon>Termitoidae</taxon>
        <taxon>Kalotermitidae</taxon>
        <taxon>Cryptotermitinae</taxon>
        <taxon>Cryptotermes</taxon>
    </lineage>
</organism>
<evidence type="ECO:0000313" key="2">
    <source>
        <dbReference type="Proteomes" id="UP000235965"/>
    </source>
</evidence>
<proteinExistence type="predicted"/>
<reference evidence="1 2" key="1">
    <citation type="submission" date="2017-12" db="EMBL/GenBank/DDBJ databases">
        <title>Hemimetabolous genomes reveal molecular basis of termite eusociality.</title>
        <authorList>
            <person name="Harrison M.C."/>
            <person name="Jongepier E."/>
            <person name="Robertson H.M."/>
            <person name="Arning N."/>
            <person name="Bitard-Feildel T."/>
            <person name="Chao H."/>
            <person name="Childers C.P."/>
            <person name="Dinh H."/>
            <person name="Doddapaneni H."/>
            <person name="Dugan S."/>
            <person name="Gowin J."/>
            <person name="Greiner C."/>
            <person name="Han Y."/>
            <person name="Hu H."/>
            <person name="Hughes D.S.T."/>
            <person name="Huylmans A.-K."/>
            <person name="Kemena C."/>
            <person name="Kremer L.P.M."/>
            <person name="Lee S.L."/>
            <person name="Lopez-Ezquerra A."/>
            <person name="Mallet L."/>
            <person name="Monroy-Kuhn J.M."/>
            <person name="Moser A."/>
            <person name="Murali S.C."/>
            <person name="Muzny D.M."/>
            <person name="Otani S."/>
            <person name="Piulachs M.-D."/>
            <person name="Poelchau M."/>
            <person name="Qu J."/>
            <person name="Schaub F."/>
            <person name="Wada-Katsumata A."/>
            <person name="Worley K.C."/>
            <person name="Xie Q."/>
            <person name="Ylla G."/>
            <person name="Poulsen M."/>
            <person name="Gibbs R.A."/>
            <person name="Schal C."/>
            <person name="Richards S."/>
            <person name="Belles X."/>
            <person name="Korb J."/>
            <person name="Bornberg-Bauer E."/>
        </authorList>
    </citation>
    <scope>NUCLEOTIDE SEQUENCE [LARGE SCALE GENOMIC DNA]</scope>
    <source>
        <tissue evidence="1">Whole body</tissue>
    </source>
</reference>
<accession>A0A2J7QUT6</accession>
<dbReference type="AlphaFoldDB" id="A0A2J7QUT6"/>